<gene>
    <name evidence="3" type="ORF">GALL_290330</name>
</gene>
<dbReference type="InterPro" id="IPR029061">
    <property type="entry name" value="THDP-binding"/>
</dbReference>
<feature type="domain" description="4Fe-4S ferredoxin-type" evidence="2">
    <location>
        <begin position="659"/>
        <end position="691"/>
    </location>
</feature>
<dbReference type="EMBL" id="MLJW01000345">
    <property type="protein sequence ID" value="OIQ89088.1"/>
    <property type="molecule type" value="Genomic_DNA"/>
</dbReference>
<dbReference type="SUPFAM" id="SSF52518">
    <property type="entry name" value="Thiamin diphosphate-binding fold (THDP-binding)"/>
    <property type="match status" value="2"/>
</dbReference>
<dbReference type="PANTHER" id="PTHR48084">
    <property type="entry name" value="2-OXOGLUTARATE OXIDOREDUCTASE SUBUNIT KORB-RELATED"/>
    <property type="match status" value="1"/>
</dbReference>
<dbReference type="NCBIfam" id="NF009589">
    <property type="entry name" value="PRK13030.1"/>
    <property type="match status" value="1"/>
</dbReference>
<dbReference type="Pfam" id="PF01558">
    <property type="entry name" value="POR"/>
    <property type="match status" value="1"/>
</dbReference>
<dbReference type="GO" id="GO:0016625">
    <property type="term" value="F:oxidoreductase activity, acting on the aldehyde or oxo group of donors, iron-sulfur protein as acceptor"/>
    <property type="evidence" value="ECO:0007669"/>
    <property type="project" value="UniProtKB-ARBA"/>
</dbReference>
<dbReference type="Gene3D" id="3.40.50.970">
    <property type="match status" value="2"/>
</dbReference>
<accession>A0A1J5QZM4</accession>
<protein>
    <submittedName>
        <fullName evidence="3">2-oxoacid ferredoxin oxidoreductase</fullName>
    </submittedName>
</protein>
<proteinExistence type="predicted"/>
<keyword evidence="1" id="KW-0560">Oxidoreductase</keyword>
<dbReference type="Pfam" id="PF20169">
    <property type="entry name" value="DUF6537"/>
    <property type="match status" value="1"/>
</dbReference>
<dbReference type="Pfam" id="PF02775">
    <property type="entry name" value="TPP_enzyme_C"/>
    <property type="match status" value="1"/>
</dbReference>
<organism evidence="3">
    <name type="scientific">mine drainage metagenome</name>
    <dbReference type="NCBI Taxonomy" id="410659"/>
    <lineage>
        <taxon>unclassified sequences</taxon>
        <taxon>metagenomes</taxon>
        <taxon>ecological metagenomes</taxon>
    </lineage>
</organism>
<evidence type="ECO:0000259" key="2">
    <source>
        <dbReference type="PROSITE" id="PS51379"/>
    </source>
</evidence>
<comment type="caution">
    <text evidence="3">The sequence shown here is derived from an EMBL/GenBank/DDBJ whole genome shotgun (WGS) entry which is preliminary data.</text>
</comment>
<dbReference type="NCBIfam" id="NF009588">
    <property type="entry name" value="PRK13029.1"/>
    <property type="match status" value="1"/>
</dbReference>
<dbReference type="PANTHER" id="PTHR48084:SF3">
    <property type="entry name" value="SUBUNIT OF PYRUVATE:FLAVODOXIN OXIDOREDUCTASE"/>
    <property type="match status" value="1"/>
</dbReference>
<name>A0A1J5QZM4_9ZZZZ</name>
<dbReference type="SUPFAM" id="SSF53323">
    <property type="entry name" value="Pyruvate-ferredoxin oxidoreductase, PFOR, domain III"/>
    <property type="match status" value="1"/>
</dbReference>
<dbReference type="InterPro" id="IPR002880">
    <property type="entry name" value="Pyrv_Fd/Flavodoxin_OxRdtase_N"/>
</dbReference>
<dbReference type="CDD" id="cd02008">
    <property type="entry name" value="TPP_IOR_alpha"/>
    <property type="match status" value="1"/>
</dbReference>
<dbReference type="InterPro" id="IPR046667">
    <property type="entry name" value="DUF6537"/>
</dbReference>
<dbReference type="InterPro" id="IPR051457">
    <property type="entry name" value="2-oxoacid:Fd_oxidoreductase"/>
</dbReference>
<reference evidence="3" key="1">
    <citation type="submission" date="2016-10" db="EMBL/GenBank/DDBJ databases">
        <title>Sequence of Gallionella enrichment culture.</title>
        <authorList>
            <person name="Poehlein A."/>
            <person name="Muehling M."/>
            <person name="Daniel R."/>
        </authorList>
    </citation>
    <scope>NUCLEOTIDE SEQUENCE</scope>
</reference>
<dbReference type="CDD" id="cd07034">
    <property type="entry name" value="TPP_PYR_PFOR_IOR-alpha_like"/>
    <property type="match status" value="1"/>
</dbReference>
<sequence>MNAPLPEAIRRALETVSLDDKYTLETGRAFMSGIHALVRLPMLQRQRDALAGLNTAGFVSGYRGSPLGGYDQALWKAKKQLAANNVVFQAGVNEELAATALWGTQQLDLYPGQKKFDGVFGIWYGKGPGVDRCSDVFKHANMAGTAKHGGVIAVAGDDHVAKSSTAAHQSDHIFKACGLPVFFPSNVQDILDLGLHALAMSRYSGVWAGMKTIQEVVESSASVDVAAERVRIVLPTDFEMPQGGVHIRWPDDPLSQEARLMDVKWYAALAYIRANRLNHTVIDSPHARLGIMASGKAYNDTRQALADMGLDDATCAQLGIRLHKVAVVWPLEAAITREFATGLQEILVVEEKRQVIEYQLKEELYNWREDVRPNVIGKFDERAGDRSGGEWSQPNPGGNWLLPAKGDLSPSIIAKAIASRLDRLGILREAGVDLQRRLRERVDIIVAKERALEDMPVGEKRPPWFCSGCPHNTSTRVPEGSRGMAGIGCHYMVVWMDRHTATFSQMGGEGVAWVGQAPFTKEKHVFANLGDGTYYHSGLLAIRQAISAKVNITYKILFNDAVAMTGGQPVEGGLTVPQITRELQAEGVREIVVVTDEPQKYRDVHDLAPGVTVHHRDELDAIQLRIREVPGTTVIVYDQTCATEKRRRRKRGLLADPAKRVVINPLVCEGCGDCSEQSNCLSVEPLETEFGRKRTINQSTCNKDYSCLKGFCPSFVTVEGGQLRKPKAQAATDPAGLPPIPEPVVPDPVRADRAGGGNYGILVAGVGGTGVITIGQLLGVAAHIEGKGIVTQDAAGLAQKGGATWSHVLIADAPENIHTTRVAMAEAELILGCDPIVAADRETLSRVREGRTFVALNTHGTPTATFVHQPDWQFPGAACRSAIEQAAGREQVAGFDADAAAVRLLGDALYANPMLLGFAWQKGWLPLGRASLMRAIELNAVAVDKNKAAFEWGRRAAADPQGFAALASAQQVIQVVKRPSLDELVKHRVEFLTGYQNAAYARQYAELVAQVRAAEAPLQSTRLSEAVARHLFKLMAYKDEYEVARLHSAAEFGAQIQSQFEGDFKLRYHLAPPLLAKRNAKGELVKREFGSWMGQVFAVLRHVKFLRGTAIDPFGRTDERKQERALIGRYRDTVRELLGGLGPQNLVLAVQIASLPERIRGYGHVKARHLAEVEPQWEILMRQWRHGGAAGTGADGGQARVTELA</sequence>
<dbReference type="GO" id="GO:0045333">
    <property type="term" value="P:cellular respiration"/>
    <property type="evidence" value="ECO:0007669"/>
    <property type="project" value="UniProtKB-ARBA"/>
</dbReference>
<evidence type="ECO:0000256" key="1">
    <source>
        <dbReference type="ARBA" id="ARBA00023002"/>
    </source>
</evidence>
<dbReference type="PROSITE" id="PS51379">
    <property type="entry name" value="4FE4S_FER_2"/>
    <property type="match status" value="1"/>
</dbReference>
<dbReference type="InterPro" id="IPR017896">
    <property type="entry name" value="4Fe4S_Fe-S-bd"/>
</dbReference>
<dbReference type="InterPro" id="IPR019752">
    <property type="entry name" value="Pyrv/ketoisovalerate_OxRed_cat"/>
</dbReference>
<dbReference type="Gene3D" id="3.40.920.10">
    <property type="entry name" value="Pyruvate-ferredoxin oxidoreductase, PFOR, domain III"/>
    <property type="match status" value="1"/>
</dbReference>
<dbReference type="InterPro" id="IPR011766">
    <property type="entry name" value="TPP_enzyme_TPP-bd"/>
</dbReference>
<evidence type="ECO:0000313" key="3">
    <source>
        <dbReference type="EMBL" id="OIQ89088.1"/>
    </source>
</evidence>
<dbReference type="InterPro" id="IPR002869">
    <property type="entry name" value="Pyrv_flavodox_OxRed_cen"/>
</dbReference>
<dbReference type="GO" id="GO:0030976">
    <property type="term" value="F:thiamine pyrophosphate binding"/>
    <property type="evidence" value="ECO:0007669"/>
    <property type="project" value="InterPro"/>
</dbReference>
<dbReference type="AlphaFoldDB" id="A0A1J5QZM4"/>